<evidence type="ECO:0000313" key="2">
    <source>
        <dbReference type="EMBL" id="ALH23529.1"/>
    </source>
</evidence>
<reference evidence="2 3" key="1">
    <citation type="journal article" date="2012" name="Appl. Environ. Microbiol.">
        <title>High Diversity and Novel Species of Pseudomonas aeruginosa Bacteriophages.</title>
        <authorList>
            <person name="Sepulveda-Robles O."/>
            <person name="Kameyama L."/>
            <person name="Guarneros G."/>
        </authorList>
    </citation>
    <scope>NUCLEOTIDE SEQUENCE [LARGE SCALE GENOMIC DNA]</scope>
</reference>
<accession>A0A0S0N808</accession>
<dbReference type="Proteomes" id="UP000203864">
    <property type="component" value="Segment"/>
</dbReference>
<dbReference type="KEGG" id="vg:26626456"/>
<dbReference type="GeneID" id="26626456"/>
<organism evidence="2 3">
    <name type="scientific">Pseudomonas phage PaMx74</name>
    <dbReference type="NCBI Taxonomy" id="1175663"/>
    <lineage>
        <taxon>Viruses</taxon>
        <taxon>Duplodnaviria</taxon>
        <taxon>Heunggongvirae</taxon>
        <taxon>Uroviricota</taxon>
        <taxon>Caudoviricetes</taxon>
        <taxon>Mesyanzhinovviridae</taxon>
        <taxon>Bradleyvirinae</taxon>
        <taxon>Cinvestavvirus</taxon>
        <taxon>Cinvestavvirus PaMx74</taxon>
        <taxon>Pamexvirus PaMx74</taxon>
    </lineage>
</organism>
<keyword evidence="3" id="KW-1185">Reference proteome</keyword>
<evidence type="ECO:0000256" key="1">
    <source>
        <dbReference type="SAM" id="MobiDB-lite"/>
    </source>
</evidence>
<feature type="compositionally biased region" description="Basic and acidic residues" evidence="1">
    <location>
        <begin position="1"/>
        <end position="15"/>
    </location>
</feature>
<protein>
    <submittedName>
        <fullName evidence="2">Uncharacterized protein</fullName>
    </submittedName>
</protein>
<dbReference type="RefSeq" id="YP_009199455.1">
    <property type="nucleotide sequence ID" value="NC_028809.1"/>
</dbReference>
<feature type="region of interest" description="Disordered" evidence="1">
    <location>
        <begin position="1"/>
        <end position="36"/>
    </location>
</feature>
<proteinExistence type="predicted"/>
<dbReference type="OrthoDB" id="9403at10239"/>
<sequence length="226" mass="26106">MERRVEPRQDPHGGHDPLNNGIVRSSRGIRSTHPTQDQRRLHMNLFVLDRDPRLAARAHCDKHVVKMVLETAQLLSTAHAHFGEASYSDARNCFEVRGQRVYHPTHQNHPCAVWVRETAANYRWACSLLEALLHEYQRRFGDRAKKRHKTWDVLPALRTPPRALLRACADRPDAMTPFALAMPEAYRSPDPVASYRAYYRADKSAIAEYRMGDEPEWMTRTSEVSL</sequence>
<dbReference type="EMBL" id="JQ067093">
    <property type="protein sequence ID" value="ALH23529.1"/>
    <property type="molecule type" value="Genomic_DNA"/>
</dbReference>
<evidence type="ECO:0000313" key="3">
    <source>
        <dbReference type="Proteomes" id="UP000203864"/>
    </source>
</evidence>
<gene>
    <name evidence="2" type="ORF">PaMx74_16</name>
</gene>
<name>A0A0S0N808_9CAUD</name>